<evidence type="ECO:0000313" key="3">
    <source>
        <dbReference type="Proteomes" id="UP001229955"/>
    </source>
</evidence>
<reference evidence="2" key="1">
    <citation type="submission" date="2023-07" db="EMBL/GenBank/DDBJ databases">
        <authorList>
            <person name="Haufschild T."/>
            <person name="Kallscheuer N."/>
            <person name="Hammer J."/>
            <person name="Kohn T."/>
            <person name="Kabuu M."/>
            <person name="Jogler M."/>
            <person name="Wohfarth N."/>
            <person name="Heuer A."/>
            <person name="Rohde M."/>
            <person name="van Teeseling M.C.F."/>
            <person name="Jogler C."/>
        </authorList>
    </citation>
    <scope>NUCLEOTIDE SEQUENCE</scope>
    <source>
        <strain evidence="1">Strain 138</strain>
        <strain evidence="2">Strain 318</strain>
    </source>
</reference>
<dbReference type="EMBL" id="CP130612">
    <property type="protein sequence ID" value="WKW11452.1"/>
    <property type="molecule type" value="Genomic_DNA"/>
</dbReference>
<dbReference type="RefSeq" id="WP_367887150.1">
    <property type="nucleotide sequence ID" value="NZ_CP130612.1"/>
</dbReference>
<name>A0AA49JYF9_9BACT</name>
<organism evidence="2 3">
    <name type="scientific">Pseudogemmatithrix spongiicola</name>
    <dbReference type="NCBI Taxonomy" id="3062599"/>
    <lineage>
        <taxon>Bacteria</taxon>
        <taxon>Pseudomonadati</taxon>
        <taxon>Gemmatimonadota</taxon>
        <taxon>Gemmatimonadia</taxon>
        <taxon>Gemmatimonadales</taxon>
        <taxon>Gemmatimonadaceae</taxon>
        <taxon>Pseudogemmatithrix</taxon>
    </lineage>
</organism>
<dbReference type="KEGG" id="pspc:Strain318_000703"/>
<dbReference type="AlphaFoldDB" id="A0AA49JYF9"/>
<keyword evidence="3" id="KW-1185">Reference proteome</keyword>
<dbReference type="EMBL" id="CP130613">
    <property type="protein sequence ID" value="WKW14362.1"/>
    <property type="molecule type" value="Genomic_DNA"/>
</dbReference>
<evidence type="ECO:0000313" key="2">
    <source>
        <dbReference type="EMBL" id="WKW14362.1"/>
    </source>
</evidence>
<proteinExistence type="predicted"/>
<gene>
    <name evidence="1" type="ORF">Strain138_000703</name>
    <name evidence="2" type="ORF">Strain318_000703</name>
</gene>
<accession>A0AA49JT06</accession>
<evidence type="ECO:0000313" key="1">
    <source>
        <dbReference type="EMBL" id="WKW11452.1"/>
    </source>
</evidence>
<protein>
    <submittedName>
        <fullName evidence="2">Uncharacterized protein</fullName>
    </submittedName>
</protein>
<dbReference type="Proteomes" id="UP001229955">
    <property type="component" value="Chromosome"/>
</dbReference>
<accession>A0AA49JYF9</accession>
<sequence length="165" mass="18151">MLTLLLKKHGDGRTALTLGRADGTRTWQRQERHAAFFVPHDLTHFAVESELGLRHAFYGLVAQGWDFDDFLPPYPRGPLGAEALWAETLVGLLDVERGTTAPGETMMSADEFNAQLTAKLADAGLAPPRHLDERTLAAICDRREALLADWHALPAGDTLRLVIDA</sequence>